<reference evidence="4" key="2">
    <citation type="submission" date="2021-08" db="EMBL/GenBank/DDBJ databases">
        <authorList>
            <person name="Tani A."/>
            <person name="Ola A."/>
            <person name="Ogura Y."/>
            <person name="Katsura K."/>
            <person name="Hayashi T."/>
        </authorList>
    </citation>
    <scope>NUCLEOTIDE SEQUENCE</scope>
    <source>
        <strain evidence="4">DSM 23632</strain>
    </source>
</reference>
<organism evidence="4 5">
    <name type="scientific">Methylobacterium trifolii</name>
    <dbReference type="NCBI Taxonomy" id="1003092"/>
    <lineage>
        <taxon>Bacteria</taxon>
        <taxon>Pseudomonadati</taxon>
        <taxon>Pseudomonadota</taxon>
        <taxon>Alphaproteobacteria</taxon>
        <taxon>Hyphomicrobiales</taxon>
        <taxon>Methylobacteriaceae</taxon>
        <taxon>Methylobacterium</taxon>
    </lineage>
</organism>
<feature type="coiled-coil region" evidence="1">
    <location>
        <begin position="310"/>
        <end position="372"/>
    </location>
</feature>
<feature type="domain" description="Crescentin coiled-coil" evidence="3">
    <location>
        <begin position="103"/>
        <end position="461"/>
    </location>
</feature>
<dbReference type="Pfam" id="PF19220">
    <property type="entry name" value="Rod_CreS"/>
    <property type="match status" value="1"/>
</dbReference>
<evidence type="ECO:0000313" key="4">
    <source>
        <dbReference type="EMBL" id="GJE62381.1"/>
    </source>
</evidence>
<gene>
    <name evidence="4" type="primary">smc_3</name>
    <name evidence="4" type="ORF">MPOCJGCO_4514</name>
</gene>
<feature type="compositionally biased region" description="Pro residues" evidence="2">
    <location>
        <begin position="487"/>
        <end position="496"/>
    </location>
</feature>
<feature type="region of interest" description="Disordered" evidence="2">
    <location>
        <begin position="465"/>
        <end position="510"/>
    </location>
</feature>
<dbReference type="Proteomes" id="UP001055057">
    <property type="component" value="Unassembled WGS sequence"/>
</dbReference>
<keyword evidence="5" id="KW-1185">Reference proteome</keyword>
<name>A0ABQ4U549_9HYPH</name>
<comment type="caution">
    <text evidence="4">The sequence shown here is derived from an EMBL/GenBank/DDBJ whole genome shotgun (WGS) entry which is preliminary data.</text>
</comment>
<dbReference type="EMBL" id="BPRB01000314">
    <property type="protein sequence ID" value="GJE62381.1"/>
    <property type="molecule type" value="Genomic_DNA"/>
</dbReference>
<dbReference type="RefSeq" id="WP_238185016.1">
    <property type="nucleotide sequence ID" value="NZ_BPRB01000314.1"/>
</dbReference>
<evidence type="ECO:0000259" key="3">
    <source>
        <dbReference type="Pfam" id="PF19220"/>
    </source>
</evidence>
<dbReference type="InterPro" id="IPR043652">
    <property type="entry name" value="CreS_CC"/>
</dbReference>
<proteinExistence type="predicted"/>
<evidence type="ECO:0000256" key="2">
    <source>
        <dbReference type="SAM" id="MobiDB-lite"/>
    </source>
</evidence>
<accession>A0ABQ4U549</accession>
<evidence type="ECO:0000313" key="5">
    <source>
        <dbReference type="Proteomes" id="UP001055057"/>
    </source>
</evidence>
<keyword evidence="1" id="KW-0175">Coiled coil</keyword>
<protein>
    <submittedName>
        <fullName evidence="4">Chromosome partition protein Smc</fullName>
    </submittedName>
</protein>
<sequence length="510" mass="57699">MTWMPFRKTRFKQSDSKQSSAIAKDTGMKFPNSTPPIQIDMRPNDSSDANPGVDRLSLDSIGQQNETVRFRISEMSDRLEELKSLQSDFSAILEPIIAITDELPRARVRISEVETLLALEQTGAMSVRRELADMSKRLAEVTNDYSATTIQLHHLETSLQDRDATNEELRVTLRDKSLMAENLERQLFAETEQTRALLGESKALRIEAKSLDQALARSESELQDVREARSLLEQDNQRLQVLSEEQAVKLAELTARSQDYDAQAEAARGLARSLEQQLATAVSAGQKAETQYELEITTHRTERASLAMRLEAATGRLATTDQMLQQLRNQLRERDEVGRAAERGLKEASIERVTFERRLESVQADLARQTERFLEMQRLRSELDHRCEMFSKAIAAKDAALEQATGRAASLSDRIEQLVHRHEVERVDFEAVNHRLVEELQHERSERKMAQGALDIARESRVSLQKQHDALKRAGRSFASEDSAPRPEAPTAPPPDQSNVRPFLPAEKTP</sequence>
<evidence type="ECO:0000256" key="1">
    <source>
        <dbReference type="SAM" id="Coils"/>
    </source>
</evidence>
<reference evidence="4" key="1">
    <citation type="journal article" date="2021" name="Front. Microbiol.">
        <title>Comprehensive Comparative Genomics and Phenotyping of Methylobacterium Species.</title>
        <authorList>
            <person name="Alessa O."/>
            <person name="Ogura Y."/>
            <person name="Fujitani Y."/>
            <person name="Takami H."/>
            <person name="Hayashi T."/>
            <person name="Sahin N."/>
            <person name="Tani A."/>
        </authorList>
    </citation>
    <scope>NUCLEOTIDE SEQUENCE</scope>
    <source>
        <strain evidence="4">DSM 23632</strain>
    </source>
</reference>
<feature type="coiled-coil region" evidence="1">
    <location>
        <begin position="124"/>
        <end position="245"/>
    </location>
</feature>
<feature type="region of interest" description="Disordered" evidence="2">
    <location>
        <begin position="1"/>
        <end position="51"/>
    </location>
</feature>